<proteinExistence type="predicted"/>
<sequence>MELSSLCNKVKALGYFGSFARDEYVEGISDVNVFAITSDKSVLLELASEGYSPLVVSEEELQGMCREGDPICYYLLMDSKVVCGDLKANFVKTPYTCERLRKQIPSFLKMSIEGYKRGDEVSALNNAYKSFRSLIQWKKCLVSDNIPLSRADLEESCRELGLECDVFEDLLRLRDTKTPITIWSINKLYNVLKKYVELPFPSPAEEAFGKR</sequence>
<gene>
    <name evidence="1" type="ORF">TQ35_007630</name>
</gene>
<dbReference type="EMBL" id="JZWS02000008">
    <property type="protein sequence ID" value="MCL7344426.1"/>
    <property type="molecule type" value="Genomic_DNA"/>
</dbReference>
<protein>
    <submittedName>
        <fullName evidence="1">Uncharacterized protein</fullName>
    </submittedName>
</protein>
<name>A0AAE3FN19_9CREN</name>
<organism evidence="1">
    <name type="scientific">Candidatus Aramenus sulfurataquae</name>
    <dbReference type="NCBI Taxonomy" id="1326980"/>
    <lineage>
        <taxon>Archaea</taxon>
        <taxon>Thermoproteota</taxon>
        <taxon>Thermoprotei</taxon>
        <taxon>Sulfolobales</taxon>
        <taxon>Sulfolobaceae</taxon>
        <taxon>Candidatus Aramenus</taxon>
    </lineage>
</organism>
<dbReference type="AlphaFoldDB" id="A0AAE3FN19"/>
<dbReference type="SUPFAM" id="SSF81301">
    <property type="entry name" value="Nucleotidyltransferase"/>
    <property type="match status" value="1"/>
</dbReference>
<evidence type="ECO:0000313" key="1">
    <source>
        <dbReference type="EMBL" id="MCL7344426.1"/>
    </source>
</evidence>
<dbReference type="InterPro" id="IPR043519">
    <property type="entry name" value="NT_sf"/>
</dbReference>
<reference evidence="1" key="1">
    <citation type="submission" date="2022-05" db="EMBL/GenBank/DDBJ databases">
        <title>Metagenome Sequencing of an Archaeal-Dominated Microbial Community from a Hot Spring at the Los Azufres Geothermal Field, Mexico.</title>
        <authorList>
            <person name="Marin-Paredes R."/>
            <person name="Martinez-Romero E."/>
            <person name="Servin-Garciduenas L.E."/>
        </authorList>
    </citation>
    <scope>NUCLEOTIDE SEQUENCE</scope>
    <source>
        <strain evidence="1">AZ1-454</strain>
    </source>
</reference>
<comment type="caution">
    <text evidence="1">The sequence shown here is derived from an EMBL/GenBank/DDBJ whole genome shotgun (WGS) entry which is preliminary data.</text>
</comment>
<accession>A0AAE3FN19</accession>